<dbReference type="PANTHER" id="PTHR11138">
    <property type="entry name" value="METHIONYL-TRNA FORMYLTRANSFERASE"/>
    <property type="match status" value="1"/>
</dbReference>
<feature type="domain" description="Formyl transferase C-terminal" evidence="10">
    <location>
        <begin position="200"/>
        <end position="294"/>
    </location>
</feature>
<dbReference type="CDD" id="cd08646">
    <property type="entry name" value="FMT_core_Met-tRNA-FMT_N"/>
    <property type="match status" value="1"/>
</dbReference>
<dbReference type="Gene3D" id="3.10.25.10">
    <property type="entry name" value="Formyl transferase, C-terminal domain"/>
    <property type="match status" value="1"/>
</dbReference>
<accession>C7RIT1</accession>
<gene>
    <name evidence="8" type="primary">fmt</name>
    <name evidence="11" type="ordered locus">CAP2UW1_0043</name>
</gene>
<dbReference type="InterPro" id="IPR005794">
    <property type="entry name" value="Fmt"/>
</dbReference>
<evidence type="ECO:0000259" key="9">
    <source>
        <dbReference type="Pfam" id="PF00551"/>
    </source>
</evidence>
<sequence>MRLVFAGTPEFAALALRQILAAGHQVVLVLTQPDRPSGRGMALRASPVKELANAAGLEVFQPPTLRDALVQQRIRAAGAEAMVVAAYGLILPQAVLDMPSHGCINIHASLLPRWRGAAPIQRAILAGDQETGVSIMQMEAGLDSGPVLLSASVPISDTDTAASLHETLALLGARLVVDVLARLPLPASPQPEVGITYAAKIDKAEASLDWHRPAWQLARQVRAFNPFPGSTCCLDDVPLKVWRAEAVAGDGRPGMVLRVERDGVVVACGEQALRLGELQKAGGRRLSAAQYLAGTALSPGACCALSGS</sequence>
<evidence type="ECO:0000256" key="6">
    <source>
        <dbReference type="ARBA" id="ARBA00022917"/>
    </source>
</evidence>
<dbReference type="SUPFAM" id="SSF53328">
    <property type="entry name" value="Formyltransferase"/>
    <property type="match status" value="1"/>
</dbReference>
<name>C7RIT1_ACCRE</name>
<dbReference type="InterPro" id="IPR001555">
    <property type="entry name" value="GART_AS"/>
</dbReference>
<dbReference type="KEGG" id="app:CAP2UW1_0043"/>
<evidence type="ECO:0000259" key="10">
    <source>
        <dbReference type="Pfam" id="PF02911"/>
    </source>
</evidence>
<dbReference type="AlphaFoldDB" id="C7RIT1"/>
<dbReference type="InterPro" id="IPR044135">
    <property type="entry name" value="Met-tRNA-FMT_C"/>
</dbReference>
<dbReference type="InterPro" id="IPR011034">
    <property type="entry name" value="Formyl_transferase-like_C_sf"/>
</dbReference>
<protein>
    <recommendedName>
        <fullName evidence="4 8">Methionyl-tRNA formyltransferase</fullName>
        <ecNumber evidence="3 8">2.1.2.9</ecNumber>
    </recommendedName>
</protein>
<dbReference type="EMBL" id="CP001715">
    <property type="protein sequence ID" value="ACV33417.1"/>
    <property type="molecule type" value="Genomic_DNA"/>
</dbReference>
<dbReference type="OrthoDB" id="9802815at2"/>
<dbReference type="FunFam" id="3.40.50.12230:FF:000001">
    <property type="entry name" value="Methionyl-tRNA formyltransferase"/>
    <property type="match status" value="1"/>
</dbReference>
<keyword evidence="5 8" id="KW-0808">Transferase</keyword>
<dbReference type="GO" id="GO:0004479">
    <property type="term" value="F:methionyl-tRNA formyltransferase activity"/>
    <property type="evidence" value="ECO:0007669"/>
    <property type="project" value="UniProtKB-UniRule"/>
</dbReference>
<dbReference type="InterPro" id="IPR036477">
    <property type="entry name" value="Formyl_transf_N_sf"/>
</dbReference>
<dbReference type="PROSITE" id="PS00373">
    <property type="entry name" value="GART"/>
    <property type="match status" value="1"/>
</dbReference>
<proteinExistence type="inferred from homology"/>
<feature type="domain" description="Formyl transferase N-terminal" evidence="9">
    <location>
        <begin position="2"/>
        <end position="180"/>
    </location>
</feature>
<dbReference type="Pfam" id="PF00551">
    <property type="entry name" value="Formyl_trans_N"/>
    <property type="match status" value="1"/>
</dbReference>
<evidence type="ECO:0000256" key="3">
    <source>
        <dbReference type="ARBA" id="ARBA00012261"/>
    </source>
</evidence>
<evidence type="ECO:0000256" key="1">
    <source>
        <dbReference type="ARBA" id="ARBA00002606"/>
    </source>
</evidence>
<evidence type="ECO:0000256" key="4">
    <source>
        <dbReference type="ARBA" id="ARBA00016014"/>
    </source>
</evidence>
<dbReference type="InterPro" id="IPR005793">
    <property type="entry name" value="Formyl_trans_C"/>
</dbReference>
<organism evidence="11">
    <name type="scientific">Accumulibacter regalis</name>
    <dbReference type="NCBI Taxonomy" id="522306"/>
    <lineage>
        <taxon>Bacteria</taxon>
        <taxon>Pseudomonadati</taxon>
        <taxon>Pseudomonadota</taxon>
        <taxon>Betaproteobacteria</taxon>
        <taxon>Candidatus Accumulibacter</taxon>
    </lineage>
</organism>
<evidence type="ECO:0000256" key="2">
    <source>
        <dbReference type="ARBA" id="ARBA00010699"/>
    </source>
</evidence>
<comment type="similarity">
    <text evidence="2 8">Belongs to the Fmt family.</text>
</comment>
<dbReference type="Pfam" id="PF02911">
    <property type="entry name" value="Formyl_trans_C"/>
    <property type="match status" value="1"/>
</dbReference>
<dbReference type="HAMAP" id="MF_00182">
    <property type="entry name" value="Formyl_trans"/>
    <property type="match status" value="1"/>
</dbReference>
<dbReference type="HOGENOM" id="CLU_033347_1_2_4"/>
<dbReference type="STRING" id="522306.CAP2UW1_0043"/>
<evidence type="ECO:0000313" key="11">
    <source>
        <dbReference type="EMBL" id="ACV33417.1"/>
    </source>
</evidence>
<dbReference type="InterPro" id="IPR041711">
    <property type="entry name" value="Met-tRNA-FMT_N"/>
</dbReference>
<dbReference type="SUPFAM" id="SSF50486">
    <property type="entry name" value="FMT C-terminal domain-like"/>
    <property type="match status" value="1"/>
</dbReference>
<comment type="catalytic activity">
    <reaction evidence="7 8">
        <text>L-methionyl-tRNA(fMet) + (6R)-10-formyltetrahydrofolate = N-formyl-L-methionyl-tRNA(fMet) + (6S)-5,6,7,8-tetrahydrofolate + H(+)</text>
        <dbReference type="Rhea" id="RHEA:24380"/>
        <dbReference type="Rhea" id="RHEA-COMP:9952"/>
        <dbReference type="Rhea" id="RHEA-COMP:9953"/>
        <dbReference type="ChEBI" id="CHEBI:15378"/>
        <dbReference type="ChEBI" id="CHEBI:57453"/>
        <dbReference type="ChEBI" id="CHEBI:78530"/>
        <dbReference type="ChEBI" id="CHEBI:78844"/>
        <dbReference type="ChEBI" id="CHEBI:195366"/>
        <dbReference type="EC" id="2.1.2.9"/>
    </reaction>
</comment>
<reference evidence="11" key="1">
    <citation type="submission" date="2009-08" db="EMBL/GenBank/DDBJ databases">
        <authorList>
            <consortium name="US DOE Joint Genome Institute"/>
            <person name="Lucas S."/>
            <person name="Copeland A."/>
            <person name="Lapidus A."/>
            <person name="Glavina del Rio T."/>
            <person name="Dalin E."/>
            <person name="Tice H."/>
            <person name="Bruce D."/>
            <person name="Barry K."/>
            <person name="Pitluck S."/>
            <person name="Lowry S."/>
            <person name="Larimer F."/>
            <person name="Land M."/>
            <person name="Hauser L."/>
            <person name="Kyrpides N."/>
            <person name="Ivanova N."/>
            <person name="McMahon K.D."/>
            <person name="Hugenholtz P."/>
        </authorList>
    </citation>
    <scope>NUCLEOTIDE SEQUENCE</scope>
    <source>
        <strain evidence="11">UW-1</strain>
    </source>
</reference>
<evidence type="ECO:0000256" key="8">
    <source>
        <dbReference type="HAMAP-Rule" id="MF_00182"/>
    </source>
</evidence>
<dbReference type="CDD" id="cd08704">
    <property type="entry name" value="Met_tRNA_FMT_C"/>
    <property type="match status" value="1"/>
</dbReference>
<dbReference type="PANTHER" id="PTHR11138:SF5">
    <property type="entry name" value="METHIONYL-TRNA FORMYLTRANSFERASE, MITOCHONDRIAL"/>
    <property type="match status" value="1"/>
</dbReference>
<dbReference type="InterPro" id="IPR037022">
    <property type="entry name" value="Formyl_trans_C_sf"/>
</dbReference>
<dbReference type="EC" id="2.1.2.9" evidence="3 8"/>
<dbReference type="NCBIfam" id="TIGR00460">
    <property type="entry name" value="fmt"/>
    <property type="match status" value="1"/>
</dbReference>
<keyword evidence="6 8" id="KW-0648">Protein biosynthesis</keyword>
<comment type="function">
    <text evidence="1 8">Attaches a formyl group to the free amino group of methionyl-tRNA(fMet). The formyl group appears to play a dual role in the initiator identity of N-formylmethionyl-tRNA by promoting its recognition by IF2 and preventing the misappropriation of this tRNA by the elongation apparatus.</text>
</comment>
<evidence type="ECO:0000256" key="7">
    <source>
        <dbReference type="ARBA" id="ARBA00048558"/>
    </source>
</evidence>
<dbReference type="eggNOG" id="COG0223">
    <property type="taxonomic scope" value="Bacteria"/>
</dbReference>
<dbReference type="InterPro" id="IPR002376">
    <property type="entry name" value="Formyl_transf_N"/>
</dbReference>
<dbReference type="GO" id="GO:0005829">
    <property type="term" value="C:cytosol"/>
    <property type="evidence" value="ECO:0007669"/>
    <property type="project" value="TreeGrafter"/>
</dbReference>
<feature type="binding site" evidence="8">
    <location>
        <begin position="109"/>
        <end position="112"/>
    </location>
    <ligand>
        <name>(6S)-5,6,7,8-tetrahydrofolate</name>
        <dbReference type="ChEBI" id="CHEBI:57453"/>
    </ligand>
</feature>
<evidence type="ECO:0000256" key="5">
    <source>
        <dbReference type="ARBA" id="ARBA00022679"/>
    </source>
</evidence>
<dbReference type="Gene3D" id="3.40.50.170">
    <property type="entry name" value="Formyl transferase, N-terminal domain"/>
    <property type="match status" value="1"/>
</dbReference>
<reference evidence="11" key="2">
    <citation type="submission" date="2009-09" db="EMBL/GenBank/DDBJ databases">
        <title>Complete sequence of chromosome of Candidatus Accumulibacter phosphatis clade IIA str. UW-1.</title>
        <authorList>
            <consortium name="US DOE Joint Genome Institute"/>
            <person name="Martin H.G."/>
            <person name="Ivanova N."/>
            <person name="Kunin V."/>
            <person name="Warnecke F."/>
            <person name="Barry K."/>
            <person name="He S."/>
            <person name="Salamov A."/>
            <person name="Szeto E."/>
            <person name="Dalin E."/>
            <person name="Pangilinan J.L."/>
            <person name="Lapidus A."/>
            <person name="Lowry S."/>
            <person name="Kyrpides N.C."/>
            <person name="McMahon K.D."/>
            <person name="Hugenholtz P."/>
        </authorList>
    </citation>
    <scope>NUCLEOTIDE SEQUENCE [LARGE SCALE GENOMIC DNA]</scope>
    <source>
        <strain evidence="11">UW-1</strain>
    </source>
</reference>